<keyword evidence="2" id="KW-1185">Reference proteome</keyword>
<accession>A0AAD6QMS0</accession>
<gene>
    <name evidence="1" type="ORF">NC653_016412</name>
</gene>
<reference evidence="1" key="1">
    <citation type="journal article" date="2023" name="Mol. Ecol. Resour.">
        <title>Chromosome-level genome assembly of a triploid poplar Populus alba 'Berolinensis'.</title>
        <authorList>
            <person name="Chen S."/>
            <person name="Yu Y."/>
            <person name="Wang X."/>
            <person name="Wang S."/>
            <person name="Zhang T."/>
            <person name="Zhou Y."/>
            <person name="He R."/>
            <person name="Meng N."/>
            <person name="Wang Y."/>
            <person name="Liu W."/>
            <person name="Liu Z."/>
            <person name="Liu J."/>
            <person name="Guo Q."/>
            <person name="Huang H."/>
            <person name="Sederoff R.R."/>
            <person name="Wang G."/>
            <person name="Qu G."/>
            <person name="Chen S."/>
        </authorList>
    </citation>
    <scope>NUCLEOTIDE SEQUENCE</scope>
    <source>
        <strain evidence="1">SC-2020</strain>
    </source>
</reference>
<proteinExistence type="predicted"/>
<dbReference type="AlphaFoldDB" id="A0AAD6QMS0"/>
<name>A0AAD6QMS0_9ROSI</name>
<comment type="caution">
    <text evidence="1">The sequence shown here is derived from an EMBL/GenBank/DDBJ whole genome shotgun (WGS) entry which is preliminary data.</text>
</comment>
<protein>
    <submittedName>
        <fullName evidence="1">Uncharacterized protein</fullName>
    </submittedName>
</protein>
<evidence type="ECO:0000313" key="2">
    <source>
        <dbReference type="Proteomes" id="UP001164929"/>
    </source>
</evidence>
<dbReference type="Proteomes" id="UP001164929">
    <property type="component" value="Chromosome 6"/>
</dbReference>
<evidence type="ECO:0000313" key="1">
    <source>
        <dbReference type="EMBL" id="KAJ6993277.1"/>
    </source>
</evidence>
<dbReference type="EMBL" id="JAQIZT010000006">
    <property type="protein sequence ID" value="KAJ6993277.1"/>
    <property type="molecule type" value="Genomic_DNA"/>
</dbReference>
<sequence length="41" mass="4772">MKCSPVYQPLTSVGLLYYHKTFCLKHKITSNSCMQSWVKGY</sequence>
<organism evidence="1 2">
    <name type="scientific">Populus alba x Populus x berolinensis</name>
    <dbReference type="NCBI Taxonomy" id="444605"/>
    <lineage>
        <taxon>Eukaryota</taxon>
        <taxon>Viridiplantae</taxon>
        <taxon>Streptophyta</taxon>
        <taxon>Embryophyta</taxon>
        <taxon>Tracheophyta</taxon>
        <taxon>Spermatophyta</taxon>
        <taxon>Magnoliopsida</taxon>
        <taxon>eudicotyledons</taxon>
        <taxon>Gunneridae</taxon>
        <taxon>Pentapetalae</taxon>
        <taxon>rosids</taxon>
        <taxon>fabids</taxon>
        <taxon>Malpighiales</taxon>
        <taxon>Salicaceae</taxon>
        <taxon>Saliceae</taxon>
        <taxon>Populus</taxon>
    </lineage>
</organism>